<evidence type="ECO:0000256" key="2">
    <source>
        <dbReference type="SAM" id="MobiDB-lite"/>
    </source>
</evidence>
<feature type="region of interest" description="Disordered" evidence="2">
    <location>
        <begin position="984"/>
        <end position="1024"/>
    </location>
</feature>
<dbReference type="SUPFAM" id="SSF81324">
    <property type="entry name" value="Voltage-gated potassium channels"/>
    <property type="match status" value="1"/>
</dbReference>
<dbReference type="GO" id="GO:0098855">
    <property type="term" value="C:HCN channel complex"/>
    <property type="evidence" value="ECO:0007669"/>
    <property type="project" value="TreeGrafter"/>
</dbReference>
<dbReference type="Gene3D" id="2.60.120.10">
    <property type="entry name" value="Jelly Rolls"/>
    <property type="match status" value="1"/>
</dbReference>
<proteinExistence type="predicted"/>
<feature type="transmembrane region" description="Helical" evidence="3">
    <location>
        <begin position="306"/>
        <end position="326"/>
    </location>
</feature>
<dbReference type="GO" id="GO:0035725">
    <property type="term" value="P:sodium ion transmembrane transport"/>
    <property type="evidence" value="ECO:0007669"/>
    <property type="project" value="TreeGrafter"/>
</dbReference>
<dbReference type="PANTHER" id="PTHR45689">
    <property type="entry name" value="I[[H]] CHANNEL, ISOFORM E"/>
    <property type="match status" value="1"/>
</dbReference>
<evidence type="ECO:0000256" key="1">
    <source>
        <dbReference type="SAM" id="Coils"/>
    </source>
</evidence>
<feature type="region of interest" description="Disordered" evidence="2">
    <location>
        <begin position="25"/>
        <end position="76"/>
    </location>
</feature>
<gene>
    <name evidence="5" type="ORF">TTHERM_00486020</name>
</gene>
<dbReference type="CDD" id="cd00038">
    <property type="entry name" value="CAP_ED"/>
    <property type="match status" value="1"/>
</dbReference>
<dbReference type="PROSITE" id="PS50042">
    <property type="entry name" value="CNMP_BINDING_3"/>
    <property type="match status" value="1"/>
</dbReference>
<dbReference type="Pfam" id="PF00027">
    <property type="entry name" value="cNMP_binding"/>
    <property type="match status" value="1"/>
</dbReference>
<feature type="domain" description="Cyclic nucleotide-binding" evidence="4">
    <location>
        <begin position="552"/>
        <end position="661"/>
    </location>
</feature>
<feature type="transmembrane region" description="Helical" evidence="3">
    <location>
        <begin position="372"/>
        <end position="393"/>
    </location>
</feature>
<dbReference type="EMBL" id="GG662587">
    <property type="protein sequence ID" value="EAR85152.2"/>
    <property type="molecule type" value="Genomic_DNA"/>
</dbReference>
<protein>
    <submittedName>
        <fullName evidence="5">Cyclic nucleotide-binding domain protein</fullName>
    </submittedName>
</protein>
<evidence type="ECO:0000256" key="3">
    <source>
        <dbReference type="SAM" id="Phobius"/>
    </source>
</evidence>
<dbReference type="InterPro" id="IPR051413">
    <property type="entry name" value="K/Na_HCN_channel"/>
</dbReference>
<dbReference type="GO" id="GO:0005249">
    <property type="term" value="F:voltage-gated potassium channel activity"/>
    <property type="evidence" value="ECO:0007669"/>
    <property type="project" value="TreeGrafter"/>
</dbReference>
<dbReference type="GO" id="GO:0003254">
    <property type="term" value="P:regulation of membrane depolarization"/>
    <property type="evidence" value="ECO:0007669"/>
    <property type="project" value="TreeGrafter"/>
</dbReference>
<dbReference type="Gene3D" id="1.10.287.630">
    <property type="entry name" value="Helix hairpin bin"/>
    <property type="match status" value="1"/>
</dbReference>
<dbReference type="KEGG" id="tet:TTHERM_00486020"/>
<name>I7M6G3_TETTS</name>
<keyword evidence="3" id="KW-0472">Membrane</keyword>
<dbReference type="InterPro" id="IPR018490">
    <property type="entry name" value="cNMP-bd_dom_sf"/>
</dbReference>
<dbReference type="Proteomes" id="UP000009168">
    <property type="component" value="Unassembled WGS sequence"/>
</dbReference>
<sequence>MIKQQAQALFDKQDHVLLQQISTRRESQENIQPISITDIDITAQDSSQMHKQNRRNTKGTSGGDDDDSQQNNYSQNNNSIIMLDHKLKEEKDNQSKETQAQNQIMNTSSLLSKQMRAVAQTQSQFKNITQDKYSEISIIKSEIESSFQNGEKVFINKRNLSHSRRLLPMEQKFTIQSSKFLVSKAKSSKSSEDIFMLIKKSVKQKIVKVLNYLLEKTENRRFKSLNQNQIQLINDKSYVLSQKEEKTNKKVKCFSLLQWKIISSTFQLKQIFKRLCDIVTKFFVGIYSKGDIVIDRSLIFKSYVKSYFFIDFSSALILLINILSLFDSYKYSAIFKSIFFIRILSSYQTFLQIDHLIHIVGKAGNLYELFKLMLKCILLCHIISILLYQLAIVEQTYFNVTNTWIDSIGIDNALWYDKYIYALYYSLNIIMLNPQNQLNTLETAFVILAMYSTIGSFALIMQCISDILEQENKKTREFKADLDTINQYMRKKNLKKELQSKVCNFLEYLYEEKGDIKNNKEALNVLKRLPVSLREDIQQDINQNVIEQFQSICKTFSDKIKKKTIQIIEEECFLPNEIIFKQGSFTNQALYLVQKGKVLLEKVKANGEIVTFCVLEKNGIFGETNFFSGLEFNYQVRSGDFTTVYKIPRKQFIEVIQTSNDDFEQFCVTRDSILIQKNSPFLQVCCRICNSNYHQENDCDKIHFSPNNYLIIQKQQVNFQQERATYQRQLRLRTNAIHFVNQMRDVCDRLNQNPDYITLIELLELDNLNQSNGESESSFHSDRDSNLDELDDSLSLNQAEQQIQEELELEMQKLSDSNSNQNKIYKIHSNFIDNNFIQEVEEIQEESPQQQVQKSLTVLDLISSGDQYSLSQISGSHLHNQNLNLQNTNSSYLNLNNPSINKFQQVQKINQVAQQFSHLINQNPTALTSQSQTKIIFQNSRSQFASYNDIFKSNTINSQATKKSKVQFDDQSVLEQQKSSFKRRNVKKKGLIPKSITKHDTRSLNEQKTSQSKKQNSKNEIENTNNIMQQGGIIKQLSKINSILEKQLSTLTPQGITKSLQQISVKSIDQQQQNQQIVQQLLLFDQIKQNIIELQHQNQQQIMIFQNEFERMKKYRVYYPLGNYTNVINSINRNLKLNFKSTKKRAHIRTWSFIKKLQSFSNQ</sequence>
<keyword evidence="3" id="KW-0812">Transmembrane</keyword>
<keyword evidence="3" id="KW-1133">Transmembrane helix</keyword>
<dbReference type="OrthoDB" id="296750at2759"/>
<dbReference type="AlphaFoldDB" id="I7M6G3"/>
<dbReference type="RefSeq" id="XP_001032815.2">
    <property type="nucleotide sequence ID" value="XM_001032815.2"/>
</dbReference>
<dbReference type="eggNOG" id="KOG0500">
    <property type="taxonomic scope" value="Eukaryota"/>
</dbReference>
<evidence type="ECO:0000313" key="6">
    <source>
        <dbReference type="Proteomes" id="UP000009168"/>
    </source>
</evidence>
<evidence type="ECO:0000259" key="4">
    <source>
        <dbReference type="PROSITE" id="PS50042"/>
    </source>
</evidence>
<dbReference type="InParanoid" id="I7M6G3"/>
<feature type="transmembrane region" description="Helical" evidence="3">
    <location>
        <begin position="413"/>
        <end position="432"/>
    </location>
</feature>
<feature type="transmembrane region" description="Helical" evidence="3">
    <location>
        <begin position="444"/>
        <end position="461"/>
    </location>
</feature>
<dbReference type="InterPro" id="IPR000595">
    <property type="entry name" value="cNMP-bd_dom"/>
</dbReference>
<keyword evidence="6" id="KW-1185">Reference proteome</keyword>
<reference evidence="6" key="1">
    <citation type="journal article" date="2006" name="PLoS Biol.">
        <title>Macronuclear genome sequence of the ciliate Tetrahymena thermophila, a model eukaryote.</title>
        <authorList>
            <person name="Eisen J.A."/>
            <person name="Coyne R.S."/>
            <person name="Wu M."/>
            <person name="Wu D."/>
            <person name="Thiagarajan M."/>
            <person name="Wortman J.R."/>
            <person name="Badger J.H."/>
            <person name="Ren Q."/>
            <person name="Amedeo P."/>
            <person name="Jones K.M."/>
            <person name="Tallon L.J."/>
            <person name="Delcher A.L."/>
            <person name="Salzberg S.L."/>
            <person name="Silva J.C."/>
            <person name="Haas B.J."/>
            <person name="Majoros W.H."/>
            <person name="Farzad M."/>
            <person name="Carlton J.M."/>
            <person name="Smith R.K. Jr."/>
            <person name="Garg J."/>
            <person name="Pearlman R.E."/>
            <person name="Karrer K.M."/>
            <person name="Sun L."/>
            <person name="Manning G."/>
            <person name="Elde N.C."/>
            <person name="Turkewitz A.P."/>
            <person name="Asai D.J."/>
            <person name="Wilkes D.E."/>
            <person name="Wang Y."/>
            <person name="Cai H."/>
            <person name="Collins K."/>
            <person name="Stewart B.A."/>
            <person name="Lee S.R."/>
            <person name="Wilamowska K."/>
            <person name="Weinberg Z."/>
            <person name="Ruzzo W.L."/>
            <person name="Wloga D."/>
            <person name="Gaertig J."/>
            <person name="Frankel J."/>
            <person name="Tsao C.-C."/>
            <person name="Gorovsky M.A."/>
            <person name="Keeling P.J."/>
            <person name="Waller R.F."/>
            <person name="Patron N.J."/>
            <person name="Cherry J.M."/>
            <person name="Stover N.A."/>
            <person name="Krieger C.J."/>
            <person name="del Toro C."/>
            <person name="Ryder H.F."/>
            <person name="Williamson S.C."/>
            <person name="Barbeau R.A."/>
            <person name="Hamilton E.P."/>
            <person name="Orias E."/>
        </authorList>
    </citation>
    <scope>NUCLEOTIDE SEQUENCE [LARGE SCALE GENOMIC DNA]</scope>
    <source>
        <strain evidence="6">SB210</strain>
    </source>
</reference>
<dbReference type="PANTHER" id="PTHR45689:SF5">
    <property type="entry name" value="I[[H]] CHANNEL, ISOFORM E"/>
    <property type="match status" value="1"/>
</dbReference>
<dbReference type="SUPFAM" id="SSF51206">
    <property type="entry name" value="cAMP-binding domain-like"/>
    <property type="match status" value="1"/>
</dbReference>
<dbReference type="InterPro" id="IPR014710">
    <property type="entry name" value="RmlC-like_jellyroll"/>
</dbReference>
<organism evidence="5 6">
    <name type="scientific">Tetrahymena thermophila (strain SB210)</name>
    <dbReference type="NCBI Taxonomy" id="312017"/>
    <lineage>
        <taxon>Eukaryota</taxon>
        <taxon>Sar</taxon>
        <taxon>Alveolata</taxon>
        <taxon>Ciliophora</taxon>
        <taxon>Intramacronucleata</taxon>
        <taxon>Oligohymenophorea</taxon>
        <taxon>Hymenostomatida</taxon>
        <taxon>Tetrahymenina</taxon>
        <taxon>Tetrahymenidae</taxon>
        <taxon>Tetrahymena</taxon>
    </lineage>
</organism>
<feature type="coiled-coil region" evidence="1">
    <location>
        <begin position="797"/>
        <end position="824"/>
    </location>
</feature>
<keyword evidence="1" id="KW-0175">Coiled coil</keyword>
<evidence type="ECO:0000313" key="5">
    <source>
        <dbReference type="EMBL" id="EAR85152.2"/>
    </source>
</evidence>
<accession>I7M6G3</accession>
<dbReference type="GeneID" id="7831113"/>
<dbReference type="Gene3D" id="1.10.287.70">
    <property type="match status" value="1"/>
</dbReference>